<evidence type="ECO:0000313" key="2">
    <source>
        <dbReference type="EMBL" id="KOO49501.1"/>
    </source>
</evidence>
<accession>A0A0M0LEY0</accession>
<dbReference type="STRING" id="263475.AMD00_14175"/>
<dbReference type="GeneID" id="301137245"/>
<dbReference type="RefSeq" id="WP_053417667.1">
    <property type="nucleotide sequence ID" value="NZ_JBCMNK010000026.1"/>
</dbReference>
<comment type="caution">
    <text evidence="2">The sequence shown here is derived from an EMBL/GenBank/DDBJ whole genome shotgun (WGS) entry which is preliminary data.</text>
</comment>
<feature type="domain" description="GH29D-like beta-sandwich" evidence="1">
    <location>
        <begin position="205"/>
        <end position="269"/>
    </location>
</feature>
<name>A0A0M0LEY0_9BACL</name>
<evidence type="ECO:0000313" key="3">
    <source>
        <dbReference type="Proteomes" id="UP000036867"/>
    </source>
</evidence>
<dbReference type="OrthoDB" id="9801679at2"/>
<dbReference type="EMBL" id="LILB01000005">
    <property type="protein sequence ID" value="KOO49501.1"/>
    <property type="molecule type" value="Genomic_DNA"/>
</dbReference>
<reference evidence="3" key="1">
    <citation type="submission" date="2015-08" db="EMBL/GenBank/DDBJ databases">
        <title>Fjat-10028 dsm 16317.</title>
        <authorList>
            <person name="Liu B."/>
            <person name="Wang J."/>
            <person name="Zhu Y."/>
            <person name="Liu G."/>
            <person name="Chen Q."/>
            <person name="Chen Z."/>
            <person name="Lan J."/>
            <person name="Che J."/>
            <person name="Ge C."/>
            <person name="Shi H."/>
            <person name="Pan Z."/>
            <person name="Liu X."/>
        </authorList>
    </citation>
    <scope>NUCLEOTIDE SEQUENCE [LARGE SCALE GENOMIC DNA]</scope>
    <source>
        <strain evidence="3">DSM 16317</strain>
    </source>
</reference>
<keyword evidence="3" id="KW-1185">Reference proteome</keyword>
<dbReference type="PATRIC" id="fig|263475.3.peg.4098"/>
<dbReference type="InterPro" id="IPR059177">
    <property type="entry name" value="GH29D-like_dom"/>
</dbReference>
<dbReference type="AlphaFoldDB" id="A0A0M0LEY0"/>
<gene>
    <name evidence="2" type="ORF">AMD00_14175</name>
</gene>
<dbReference type="Proteomes" id="UP000036867">
    <property type="component" value="Unassembled WGS sequence"/>
</dbReference>
<sequence>MAYEMLNGARPGSSRNLVIGPGLITRGFNPITFDPKDRSTWGEYIGATKGGNEISVETEWHSVEVDGALGTIENMEWLVKANAKLSTNILEMTKENLQLKLPVFNVKSHDNNYDMIRHDGSIAPSSSDTLAIFGSITGKSIPVVFVLERARCIDSFNLPLGTGKDDIVLKAEFVARYAEDNFTRIPFYILYPKGGSNVVAPVATPAPGTYSEEQLVSLNADVNHEIYYTLDGSYPTPNNGIKYKGPITISTTTTITAVASKGHDTSTPVSFAYSINQ</sequence>
<organism evidence="2 3">
    <name type="scientific">Viridibacillus arvi</name>
    <dbReference type="NCBI Taxonomy" id="263475"/>
    <lineage>
        <taxon>Bacteria</taxon>
        <taxon>Bacillati</taxon>
        <taxon>Bacillota</taxon>
        <taxon>Bacilli</taxon>
        <taxon>Bacillales</taxon>
        <taxon>Caryophanaceae</taxon>
        <taxon>Viridibacillus</taxon>
    </lineage>
</organism>
<evidence type="ECO:0000259" key="1">
    <source>
        <dbReference type="Pfam" id="PF13290"/>
    </source>
</evidence>
<proteinExistence type="predicted"/>
<dbReference type="Pfam" id="PF13290">
    <property type="entry name" value="CHB_HEX_C_1"/>
    <property type="match status" value="1"/>
</dbReference>
<protein>
    <recommendedName>
        <fullName evidence="1">GH29D-like beta-sandwich domain-containing protein</fullName>
    </recommendedName>
</protein>